<evidence type="ECO:0000256" key="7">
    <source>
        <dbReference type="SAM" id="MobiDB-lite"/>
    </source>
</evidence>
<organism evidence="11 12">
    <name type="scientific">Paenibacillus rhizolycopersici</name>
    <dbReference type="NCBI Taxonomy" id="2780073"/>
    <lineage>
        <taxon>Bacteria</taxon>
        <taxon>Bacillati</taxon>
        <taxon>Bacillota</taxon>
        <taxon>Bacilli</taxon>
        <taxon>Bacillales</taxon>
        <taxon>Paenibacillaceae</taxon>
        <taxon>Paenibacillus</taxon>
    </lineage>
</organism>
<dbReference type="CDD" id="cd06225">
    <property type="entry name" value="HAMP"/>
    <property type="match status" value="1"/>
</dbReference>
<keyword evidence="8" id="KW-1133">Transmembrane helix</keyword>
<comment type="subcellular location">
    <subcellularLocation>
        <location evidence="1">Cell membrane</location>
    </subcellularLocation>
</comment>
<evidence type="ECO:0000256" key="8">
    <source>
        <dbReference type="SAM" id="Phobius"/>
    </source>
</evidence>
<evidence type="ECO:0000256" key="2">
    <source>
        <dbReference type="ARBA" id="ARBA00022475"/>
    </source>
</evidence>
<gene>
    <name evidence="11" type="ORF">IM700_000685</name>
</gene>
<comment type="caution">
    <text evidence="11">The sequence shown here is derived from an EMBL/GenBank/DDBJ whole genome shotgun (WGS) entry which is preliminary data.</text>
</comment>
<dbReference type="Pfam" id="PF00015">
    <property type="entry name" value="MCPsignal"/>
    <property type="match status" value="1"/>
</dbReference>
<feature type="transmembrane region" description="Helical" evidence="8">
    <location>
        <begin position="20"/>
        <end position="44"/>
    </location>
</feature>
<keyword evidence="8" id="KW-0812">Transmembrane</keyword>
<protein>
    <submittedName>
        <fullName evidence="11">Methyl-accepting chemotaxis protein</fullName>
    </submittedName>
</protein>
<dbReference type="PROSITE" id="PS50111">
    <property type="entry name" value="CHEMOTAXIS_TRANSDUC_2"/>
    <property type="match status" value="1"/>
</dbReference>
<comment type="similarity">
    <text evidence="5">Belongs to the methyl-accepting chemotaxis (MCP) protein family.</text>
</comment>
<proteinExistence type="inferred from homology"/>
<evidence type="ECO:0000259" key="9">
    <source>
        <dbReference type="PROSITE" id="PS50111"/>
    </source>
</evidence>
<evidence type="ECO:0000256" key="4">
    <source>
        <dbReference type="ARBA" id="ARBA00023224"/>
    </source>
</evidence>
<dbReference type="Proteomes" id="UP001516620">
    <property type="component" value="Unassembled WGS sequence"/>
</dbReference>
<evidence type="ECO:0000313" key="12">
    <source>
        <dbReference type="Proteomes" id="UP001516620"/>
    </source>
</evidence>
<keyword evidence="3 8" id="KW-0472">Membrane</keyword>
<dbReference type="PROSITE" id="PS50885">
    <property type="entry name" value="HAMP"/>
    <property type="match status" value="1"/>
</dbReference>
<evidence type="ECO:0000256" key="6">
    <source>
        <dbReference type="PROSITE-ProRule" id="PRU00284"/>
    </source>
</evidence>
<dbReference type="SUPFAM" id="SSF58104">
    <property type="entry name" value="Methyl-accepting chemotaxis protein (MCP) signaling domain"/>
    <property type="match status" value="1"/>
</dbReference>
<evidence type="ECO:0000256" key="1">
    <source>
        <dbReference type="ARBA" id="ARBA00004236"/>
    </source>
</evidence>
<feature type="compositionally biased region" description="Low complexity" evidence="7">
    <location>
        <begin position="124"/>
        <end position="137"/>
    </location>
</feature>
<feature type="transmembrane region" description="Helical" evidence="8">
    <location>
        <begin position="199"/>
        <end position="217"/>
    </location>
</feature>
<dbReference type="PANTHER" id="PTHR32089">
    <property type="entry name" value="METHYL-ACCEPTING CHEMOTAXIS PROTEIN MCPB"/>
    <property type="match status" value="1"/>
</dbReference>
<keyword evidence="12" id="KW-1185">Reference proteome</keyword>
<dbReference type="SMART" id="SM00304">
    <property type="entry name" value="HAMP"/>
    <property type="match status" value="1"/>
</dbReference>
<dbReference type="InterPro" id="IPR003660">
    <property type="entry name" value="HAMP_dom"/>
</dbReference>
<dbReference type="PANTHER" id="PTHR32089:SF112">
    <property type="entry name" value="LYSOZYME-LIKE PROTEIN-RELATED"/>
    <property type="match status" value="1"/>
</dbReference>
<dbReference type="Pfam" id="PF00672">
    <property type="entry name" value="HAMP"/>
    <property type="match status" value="1"/>
</dbReference>
<dbReference type="EMBL" id="JADCNN020000001">
    <property type="protein sequence ID" value="MBM6994171.1"/>
    <property type="molecule type" value="Genomic_DNA"/>
</dbReference>
<dbReference type="Gene3D" id="6.10.340.10">
    <property type="match status" value="1"/>
</dbReference>
<dbReference type="SMART" id="SM00283">
    <property type="entry name" value="MA"/>
    <property type="match status" value="1"/>
</dbReference>
<feature type="domain" description="HAMP" evidence="10">
    <location>
        <begin position="218"/>
        <end position="270"/>
    </location>
</feature>
<reference evidence="11 12" key="1">
    <citation type="submission" date="2021-01" db="EMBL/GenBank/DDBJ databases">
        <title>Paenibacillus sp.nov. isolated from the rhizosphere soil of tomato plant.</title>
        <authorList>
            <person name="Thin K.K."/>
            <person name="Zhang X."/>
            <person name="He S."/>
        </authorList>
    </citation>
    <scope>NUCLEOTIDE SEQUENCE [LARGE SCALE GENOMIC DNA]</scope>
    <source>
        <strain evidence="11 12">DXFW5</strain>
    </source>
</reference>
<keyword evidence="4 6" id="KW-0807">Transducer</keyword>
<feature type="domain" description="Methyl-accepting transducer" evidence="9">
    <location>
        <begin position="296"/>
        <end position="539"/>
    </location>
</feature>
<evidence type="ECO:0000256" key="5">
    <source>
        <dbReference type="ARBA" id="ARBA00029447"/>
    </source>
</evidence>
<feature type="region of interest" description="Disordered" evidence="7">
    <location>
        <begin position="111"/>
        <end position="137"/>
    </location>
</feature>
<accession>A0ABS2H0Q0</accession>
<dbReference type="InterPro" id="IPR004089">
    <property type="entry name" value="MCPsignal_dom"/>
</dbReference>
<dbReference type="Gene3D" id="1.10.287.950">
    <property type="entry name" value="Methyl-accepting chemotaxis protein"/>
    <property type="match status" value="1"/>
</dbReference>
<evidence type="ECO:0000256" key="3">
    <source>
        <dbReference type="ARBA" id="ARBA00023136"/>
    </source>
</evidence>
<keyword evidence="2" id="KW-1003">Cell membrane</keyword>
<name>A0ABS2H0Q0_9BACL</name>
<evidence type="ECO:0000259" key="10">
    <source>
        <dbReference type="PROSITE" id="PS50885"/>
    </source>
</evidence>
<sequence length="575" mass="62638">MFRLGNPFRWFKRFRFRSLIGKLVGMIVLLMVVCAVSFTLVSYYEVQRSMTSQMRSDGTTLVTNIKREIVSNELLDMGQLQKVFQTIKEEGKGNIVYISLSDAKGNLIVSDNSRTQEGNDAEATDATASASATSTNTDLTTVVSNQETQGSILETAGGEKVYNISTDFTYSKELSGALNVGISLESMYGQIREALKETIFISLAILLLAVALGLFMGRRMIRPITMMSKRIKSYAAGDFSEEFVHDSEDEIGRMAADLAHMRSKLGGMMENIQLRAGQVTSGSQQLSVMIGESSQAAKEISTATDALAAGSGDLALNAQEGLERLNRLAEEIISLTGRADEMKTSIEETQEANQTTMTSMKHLQKAIRENAEVTINIEEQVNDLSDKSEAITQVTTVIKAISEQTNLLALNAMIESARAGEQGRGFAVVAEQIRKLAEQTTGSVQGIEEMVREVAAAVAKTREFMQQGAEVITRTSEVSQETGKAFRQIDQTIHHMIAGMQELIDGITQVNHDKNEVIGTIESISSIAQESTAATEEISASTEQQLASMEQVSASTGEMKEIADDLNGLVGQFKF</sequence>
<evidence type="ECO:0000313" key="11">
    <source>
        <dbReference type="EMBL" id="MBM6994171.1"/>
    </source>
</evidence>